<dbReference type="Pfam" id="PF04107">
    <property type="entry name" value="GCS2"/>
    <property type="match status" value="1"/>
</dbReference>
<evidence type="ECO:0000256" key="2">
    <source>
        <dbReference type="ARBA" id="ARBA00022598"/>
    </source>
</evidence>
<reference evidence="6 7" key="1">
    <citation type="submission" date="2018-11" db="EMBL/GenBank/DDBJ databases">
        <title>Species Designations Belie Phenotypic and Genotypic Heterogeneity in Oral Streptococci.</title>
        <authorList>
            <person name="Velsko I."/>
        </authorList>
    </citation>
    <scope>NUCLEOTIDE SEQUENCE [LARGE SCALE GENOMIC DNA]</scope>
    <source>
        <strain evidence="6 7">BCA2</strain>
    </source>
</reference>
<proteinExistence type="predicted"/>
<gene>
    <name evidence="6" type="primary">ybdK</name>
    <name evidence="6" type="ORF">D8805_08540</name>
</gene>
<comment type="caution">
    <text evidence="6">The sequence shown here is derived from an EMBL/GenBank/DDBJ whole genome shotgun (WGS) entry which is preliminary data.</text>
</comment>
<evidence type="ECO:0000313" key="6">
    <source>
        <dbReference type="EMBL" id="RSJ66580.1"/>
    </source>
</evidence>
<dbReference type="GO" id="GO:0004357">
    <property type="term" value="F:glutamate-cysteine ligase activity"/>
    <property type="evidence" value="ECO:0007669"/>
    <property type="project" value="InterPro"/>
</dbReference>
<evidence type="ECO:0000256" key="1">
    <source>
        <dbReference type="ARBA" id="ARBA00012220"/>
    </source>
</evidence>
<dbReference type="GO" id="GO:0006750">
    <property type="term" value="P:glutathione biosynthetic process"/>
    <property type="evidence" value="ECO:0007669"/>
    <property type="project" value="InterPro"/>
</dbReference>
<dbReference type="EMBL" id="RJPH01000015">
    <property type="protein sequence ID" value="RSJ66580.1"/>
    <property type="molecule type" value="Genomic_DNA"/>
</dbReference>
<name>A0A428FV92_STROR</name>
<sequence>MSRSVDLLKKRYLENIKEKPDLFVGVELEYPVVNLEGKATDIEVVKELFWYLSSVLKFTVEKVDDFGNPIQLLDPVSRDTILFEVAYTTVEFAFGRAKSIQEVEERFNFYMATIQNKLGEANHAIVGCGIHPNWDKNENCPVDYPRYQMLMDYLNLSRNVTKSDLHHFPEYGAFICGSQVQLDVSKSNFLRVINAFTQIEAAKAYLFANSEFSGADWDTKISRDIFWEESMHGIYPENVGVNARLFKDDEDFFDYLDHSAIFTAERDGQTYYFYPVQARNYLTTPEIQAFTLNGDEVLIYPQEKDFQTHRSYQYQDLTTRGTIEFRSVCTQPLDRTFASAAFHLGLLVNLDKLEAYLRAAPFFITFGRDYKSLRRQFSKKKLTDEEESAIVEFSKGLLLLAEEGLEKRGKQEMVYLEPLKKELGYNFSYKGRIF</sequence>
<dbReference type="GO" id="GO:0005524">
    <property type="term" value="F:ATP binding"/>
    <property type="evidence" value="ECO:0007669"/>
    <property type="project" value="UniProtKB-KW"/>
</dbReference>
<organism evidence="6 7">
    <name type="scientific">Streptococcus oralis subsp. dentisani</name>
    <dbReference type="NCBI Taxonomy" id="1458253"/>
    <lineage>
        <taxon>Bacteria</taxon>
        <taxon>Bacillati</taxon>
        <taxon>Bacillota</taxon>
        <taxon>Bacilli</taxon>
        <taxon>Lactobacillales</taxon>
        <taxon>Streptococcaceae</taxon>
        <taxon>Streptococcus</taxon>
    </lineage>
</organism>
<dbReference type="InterPro" id="IPR035434">
    <property type="entry name" value="GCL_bact_plant"/>
</dbReference>
<dbReference type="InterPro" id="IPR014746">
    <property type="entry name" value="Gln_synth/guanido_kin_cat_dom"/>
</dbReference>
<dbReference type="EC" id="6.3.2.2" evidence="1"/>
<dbReference type="AlphaFoldDB" id="A0A428FV92"/>
<dbReference type="Proteomes" id="UP000278274">
    <property type="component" value="Unassembled WGS sequence"/>
</dbReference>
<evidence type="ECO:0000256" key="3">
    <source>
        <dbReference type="ARBA" id="ARBA00022741"/>
    </source>
</evidence>
<keyword evidence="4" id="KW-0067">ATP-binding</keyword>
<evidence type="ECO:0000256" key="4">
    <source>
        <dbReference type="ARBA" id="ARBA00022840"/>
    </source>
</evidence>
<evidence type="ECO:0000256" key="5">
    <source>
        <dbReference type="ARBA" id="ARBA00048819"/>
    </source>
</evidence>
<evidence type="ECO:0000313" key="7">
    <source>
        <dbReference type="Proteomes" id="UP000278274"/>
    </source>
</evidence>
<dbReference type="InterPro" id="IPR006336">
    <property type="entry name" value="GCS2"/>
</dbReference>
<accession>A0A428FV92</accession>
<comment type="catalytic activity">
    <reaction evidence="5">
        <text>L-cysteine + L-glutamate + ATP = gamma-L-glutamyl-L-cysteine + ADP + phosphate + H(+)</text>
        <dbReference type="Rhea" id="RHEA:13285"/>
        <dbReference type="ChEBI" id="CHEBI:15378"/>
        <dbReference type="ChEBI" id="CHEBI:29985"/>
        <dbReference type="ChEBI" id="CHEBI:30616"/>
        <dbReference type="ChEBI" id="CHEBI:35235"/>
        <dbReference type="ChEBI" id="CHEBI:43474"/>
        <dbReference type="ChEBI" id="CHEBI:58173"/>
        <dbReference type="ChEBI" id="CHEBI:456216"/>
        <dbReference type="EC" id="6.3.2.2"/>
    </reaction>
</comment>
<dbReference type="RefSeq" id="WP_125416863.1">
    <property type="nucleotide sequence ID" value="NZ_RJPH01000015.1"/>
</dbReference>
<protein>
    <recommendedName>
        <fullName evidence="1">glutamate--cysteine ligase</fullName>
        <ecNumber evidence="1">6.3.2.2</ecNumber>
    </recommendedName>
</protein>
<dbReference type="SUPFAM" id="SSF55931">
    <property type="entry name" value="Glutamine synthetase/guanido kinase"/>
    <property type="match status" value="1"/>
</dbReference>
<dbReference type="PANTHER" id="PTHR34378:SF1">
    <property type="entry name" value="GLUTAMATE--CYSTEINE LIGASE, CHLOROPLASTIC"/>
    <property type="match status" value="1"/>
</dbReference>
<dbReference type="Gene3D" id="3.30.590.20">
    <property type="match status" value="1"/>
</dbReference>
<keyword evidence="3" id="KW-0547">Nucleotide-binding</keyword>
<dbReference type="PANTHER" id="PTHR34378">
    <property type="entry name" value="GLUTAMATE--CYSTEINE LIGASE, CHLOROPLASTIC"/>
    <property type="match status" value="1"/>
</dbReference>
<keyword evidence="2 6" id="KW-0436">Ligase</keyword>